<protein>
    <submittedName>
        <fullName evidence="3">CpsD/CapB family tyrosine-protein kinase</fullName>
    </submittedName>
</protein>
<dbReference type="GO" id="GO:0005886">
    <property type="term" value="C:plasma membrane"/>
    <property type="evidence" value="ECO:0007669"/>
    <property type="project" value="TreeGrafter"/>
</dbReference>
<comment type="caution">
    <text evidence="3">The sequence shown here is derived from an EMBL/GenBank/DDBJ whole genome shotgun (WGS) entry which is preliminary data.</text>
</comment>
<dbReference type="InterPro" id="IPR005702">
    <property type="entry name" value="Wzc-like_C"/>
</dbReference>
<dbReference type="CDD" id="cd05387">
    <property type="entry name" value="BY-kinase"/>
    <property type="match status" value="1"/>
</dbReference>
<accession>A0A841XVP7</accession>
<dbReference type="EMBL" id="JAARPL010000002">
    <property type="protein sequence ID" value="MBC1371321.1"/>
    <property type="molecule type" value="Genomic_DNA"/>
</dbReference>
<name>A0A841XVP7_9LIST</name>
<dbReference type="PANTHER" id="PTHR32309:SF13">
    <property type="entry name" value="FERRIC ENTEROBACTIN TRANSPORT PROTEIN FEPE"/>
    <property type="match status" value="1"/>
</dbReference>
<dbReference type="NCBIfam" id="TIGR01007">
    <property type="entry name" value="eps_fam"/>
    <property type="match status" value="1"/>
</dbReference>
<evidence type="ECO:0000313" key="3">
    <source>
        <dbReference type="EMBL" id="MBC1371321.1"/>
    </source>
</evidence>
<evidence type="ECO:0000256" key="1">
    <source>
        <dbReference type="ARBA" id="ARBA00022741"/>
    </source>
</evidence>
<dbReference type="AlphaFoldDB" id="A0A841XVP7"/>
<sequence length="221" mass="25178">MKKRKRLLLNHERTSPILEELRILRTNIQLIAKKRNMKTILVTSTNAQEGKSTITANLAGMMGEQDLRILIIDADLRLPSQHHILQQDNYNGLTDILRENIKLVDAIQPTSLRGVDVITAGTTPYNPSELLSKHVWMELLHGLKQQYDYILVDAPPAPIVDSQIIASKVDGTILVIEENKTKTAEFNRSLMLLTKMDAYMIGVILNKTKRKKTDGYYYKKK</sequence>
<dbReference type="RefSeq" id="WP_185376033.1">
    <property type="nucleotide sequence ID" value="NZ_JAARPL010000002.1"/>
</dbReference>
<dbReference type="Proteomes" id="UP000591929">
    <property type="component" value="Unassembled WGS sequence"/>
</dbReference>
<dbReference type="GO" id="GO:0004713">
    <property type="term" value="F:protein tyrosine kinase activity"/>
    <property type="evidence" value="ECO:0007669"/>
    <property type="project" value="TreeGrafter"/>
</dbReference>
<dbReference type="InterPro" id="IPR050445">
    <property type="entry name" value="Bact_polysacc_biosynth/exp"/>
</dbReference>
<evidence type="ECO:0000313" key="4">
    <source>
        <dbReference type="Proteomes" id="UP000591929"/>
    </source>
</evidence>
<dbReference type="Pfam" id="PF10609">
    <property type="entry name" value="ParA"/>
    <property type="match status" value="1"/>
</dbReference>
<dbReference type="PANTHER" id="PTHR32309">
    <property type="entry name" value="TYROSINE-PROTEIN KINASE"/>
    <property type="match status" value="1"/>
</dbReference>
<keyword evidence="3" id="KW-0808">Transferase</keyword>
<gene>
    <name evidence="3" type="ORF">HB847_02985</name>
</gene>
<dbReference type="InterPro" id="IPR033756">
    <property type="entry name" value="YlxH/NBP35"/>
</dbReference>
<keyword evidence="3" id="KW-0418">Kinase</keyword>
<keyword evidence="1" id="KW-0547">Nucleotide-binding</keyword>
<evidence type="ECO:0000256" key="2">
    <source>
        <dbReference type="ARBA" id="ARBA00022840"/>
    </source>
</evidence>
<proteinExistence type="predicted"/>
<dbReference type="SUPFAM" id="SSF52540">
    <property type="entry name" value="P-loop containing nucleoside triphosphate hydrolases"/>
    <property type="match status" value="1"/>
</dbReference>
<reference evidence="3 4" key="1">
    <citation type="submission" date="2020-03" db="EMBL/GenBank/DDBJ databases">
        <title>Soil Listeria distribution.</title>
        <authorList>
            <person name="Liao J."/>
            <person name="Wiedmann M."/>
        </authorList>
    </citation>
    <scope>NUCLEOTIDE SEQUENCE [LARGE SCALE GENOMIC DNA]</scope>
    <source>
        <strain evidence="3 4">FSL L7-1681</strain>
    </source>
</reference>
<organism evidence="3 4">
    <name type="scientific">Listeria booriae</name>
    <dbReference type="NCBI Taxonomy" id="1552123"/>
    <lineage>
        <taxon>Bacteria</taxon>
        <taxon>Bacillati</taxon>
        <taxon>Bacillota</taxon>
        <taxon>Bacilli</taxon>
        <taxon>Bacillales</taxon>
        <taxon>Listeriaceae</taxon>
        <taxon>Listeria</taxon>
    </lineage>
</organism>
<keyword evidence="2" id="KW-0067">ATP-binding</keyword>
<dbReference type="GO" id="GO:0005524">
    <property type="term" value="F:ATP binding"/>
    <property type="evidence" value="ECO:0007669"/>
    <property type="project" value="UniProtKB-KW"/>
</dbReference>
<dbReference type="Gene3D" id="3.40.50.300">
    <property type="entry name" value="P-loop containing nucleotide triphosphate hydrolases"/>
    <property type="match status" value="1"/>
</dbReference>
<dbReference type="InterPro" id="IPR027417">
    <property type="entry name" value="P-loop_NTPase"/>
</dbReference>